<dbReference type="PANTHER" id="PTHR33677:SF3">
    <property type="entry name" value="COPPER-SENSING TRANSCRIPTIONAL REPRESSOR RICR"/>
    <property type="match status" value="1"/>
</dbReference>
<dbReference type="Pfam" id="PF02583">
    <property type="entry name" value="Trns_repr_metal"/>
    <property type="match status" value="1"/>
</dbReference>
<dbReference type="CDD" id="cd10148">
    <property type="entry name" value="CsoR-like_DUF156"/>
    <property type="match status" value="1"/>
</dbReference>
<evidence type="ECO:0000256" key="1">
    <source>
        <dbReference type="ARBA" id="ARBA00005260"/>
    </source>
</evidence>
<dbReference type="EMBL" id="JBGUBD010000013">
    <property type="protein sequence ID" value="MFA9479914.1"/>
    <property type="molecule type" value="Genomic_DNA"/>
</dbReference>
<comment type="similarity">
    <text evidence="1">Belongs to the FrmR/RcnR family.</text>
</comment>
<dbReference type="InterPro" id="IPR003735">
    <property type="entry name" value="Metal_Tscrpt_repr"/>
</dbReference>
<dbReference type="InterPro" id="IPR038390">
    <property type="entry name" value="Metal_Tscrpt_repr_sf"/>
</dbReference>
<accession>A0ABV4U8I5</accession>
<reference evidence="2 3" key="1">
    <citation type="submission" date="2024-08" db="EMBL/GenBank/DDBJ databases">
        <title>Whole-genome sequencing of halo(alkali)philic microorganisms from hypersaline lakes.</title>
        <authorList>
            <person name="Sorokin D.Y."/>
            <person name="Merkel A.Y."/>
            <person name="Messina E."/>
            <person name="Yakimov M."/>
        </authorList>
    </citation>
    <scope>NUCLEOTIDE SEQUENCE [LARGE SCALE GENOMIC DNA]</scope>
    <source>
        <strain evidence="2 3">AB-hyl4</strain>
    </source>
</reference>
<comment type="caution">
    <text evidence="2">The sequence shown here is derived from an EMBL/GenBank/DDBJ whole genome shotgun (WGS) entry which is preliminary data.</text>
</comment>
<sequence>MIDPQLQSKALRRLSIIKGQVNGLEKMIREQKYCVDVLTQISAIHEALRGVGREVVENHLRTCVTDGLRKGDAEKHYKELMDIVYRLSK</sequence>
<evidence type="ECO:0000313" key="2">
    <source>
        <dbReference type="EMBL" id="MFA9479914.1"/>
    </source>
</evidence>
<dbReference type="Proteomes" id="UP001575105">
    <property type="component" value="Unassembled WGS sequence"/>
</dbReference>
<keyword evidence="3" id="KW-1185">Reference proteome</keyword>
<proteinExistence type="inferred from homology"/>
<dbReference type="PANTHER" id="PTHR33677">
    <property type="entry name" value="TRANSCRIPTIONAL REPRESSOR FRMR-RELATED"/>
    <property type="match status" value="1"/>
</dbReference>
<protein>
    <submittedName>
        <fullName evidence="2">Metal-sensitive transcriptional regulator</fullName>
    </submittedName>
</protein>
<name>A0ABV4U8I5_9BACT</name>
<gene>
    <name evidence="2" type="ORF">ACERK3_16645</name>
</gene>
<dbReference type="Gene3D" id="1.20.58.1000">
    <property type="entry name" value="Metal-sensitive repressor, helix protomer"/>
    <property type="match status" value="1"/>
</dbReference>
<organism evidence="2 3">
    <name type="scientific">Natronomicrosphaera hydrolytica</name>
    <dbReference type="NCBI Taxonomy" id="3242702"/>
    <lineage>
        <taxon>Bacteria</taxon>
        <taxon>Pseudomonadati</taxon>
        <taxon>Planctomycetota</taxon>
        <taxon>Phycisphaerae</taxon>
        <taxon>Phycisphaerales</taxon>
        <taxon>Phycisphaeraceae</taxon>
        <taxon>Natronomicrosphaera</taxon>
    </lineage>
</organism>
<evidence type="ECO:0000313" key="3">
    <source>
        <dbReference type="Proteomes" id="UP001575105"/>
    </source>
</evidence>
<dbReference type="RefSeq" id="WP_425346840.1">
    <property type="nucleotide sequence ID" value="NZ_JBGUBD010000013.1"/>
</dbReference>